<protein>
    <recommendedName>
        <fullName evidence="3">ApeA N-terminal domain-containing protein</fullName>
    </recommendedName>
</protein>
<dbReference type="EMBL" id="VORU01000006">
    <property type="protein sequence ID" value="TXD69113.1"/>
    <property type="molecule type" value="Genomic_DNA"/>
</dbReference>
<dbReference type="Proteomes" id="UP000321945">
    <property type="component" value="Unassembled WGS sequence"/>
</dbReference>
<dbReference type="AlphaFoldDB" id="A0A5C6YP29"/>
<name>A0A5C6YP29_9FLAO</name>
<dbReference type="RefSeq" id="WP_111815915.1">
    <property type="nucleotide sequence ID" value="NZ_CBCRZQ010000005.1"/>
</dbReference>
<organism evidence="1 2">
    <name type="scientific">Aequorivita lipolytica</name>
    <dbReference type="NCBI Taxonomy" id="153267"/>
    <lineage>
        <taxon>Bacteria</taxon>
        <taxon>Pseudomonadati</taxon>
        <taxon>Bacteroidota</taxon>
        <taxon>Flavobacteriia</taxon>
        <taxon>Flavobacteriales</taxon>
        <taxon>Flavobacteriaceae</taxon>
        <taxon>Aequorivita</taxon>
    </lineage>
</organism>
<gene>
    <name evidence="1" type="ORF">ESV24_08695</name>
</gene>
<dbReference type="OrthoDB" id="788947at2"/>
<comment type="caution">
    <text evidence="1">The sequence shown here is derived from an EMBL/GenBank/DDBJ whole genome shotgun (WGS) entry which is preliminary data.</text>
</comment>
<keyword evidence="2" id="KW-1185">Reference proteome</keyword>
<reference evidence="1 2" key="1">
    <citation type="submission" date="2019-08" db="EMBL/GenBank/DDBJ databases">
        <title>Genome of Aequorivita lipolytica Y10-2 (type strain).</title>
        <authorList>
            <person name="Bowman J.P."/>
        </authorList>
    </citation>
    <scope>NUCLEOTIDE SEQUENCE [LARGE SCALE GENOMIC DNA]</scope>
    <source>
        <strain evidence="1 2">Y10-2</strain>
    </source>
</reference>
<evidence type="ECO:0008006" key="3">
    <source>
        <dbReference type="Google" id="ProtNLM"/>
    </source>
</evidence>
<accession>A0A5C6YP29</accession>
<evidence type="ECO:0000313" key="2">
    <source>
        <dbReference type="Proteomes" id="UP000321945"/>
    </source>
</evidence>
<evidence type="ECO:0000313" key="1">
    <source>
        <dbReference type="EMBL" id="TXD69113.1"/>
    </source>
</evidence>
<sequence>MHLTHTKLKPTTNIDIDFNPSEVIKDIVIPEESQKIITEVENSKKTSDQYGYDLMILFDDNIVFGFDVFHFGKKIVLPELNPVTIFYSNAVMSHKNLVASQNTLIEDSPTLKNHRKLVDPKKFGFFFQLATNCIINLQATIETYANSIITDDYQPIDKNGEPMKKLTLDYKINTAIPEIKKDKFKRVNRKDDNIIRRIICLRNDIIHLKPSPEKTNTKYKDLYQRLIKFDYTTAIFAVRNFVNFYDSGLIEECSCGKEYYYDLNIIDKK</sequence>
<proteinExistence type="predicted"/>